<comment type="subcellular location">
    <subcellularLocation>
        <location evidence="1">Membrane</location>
        <topology evidence="1">Multi-pass membrane protein</topology>
    </subcellularLocation>
</comment>
<keyword evidence="4 9" id="KW-1133">Transmembrane helix</keyword>
<feature type="transmembrane region" description="Helical" evidence="9">
    <location>
        <begin position="108"/>
        <end position="133"/>
    </location>
</feature>
<organism evidence="11 12">
    <name type="scientific">Methylobacterium nonmethylotrophicum</name>
    <dbReference type="NCBI Taxonomy" id="1141884"/>
    <lineage>
        <taxon>Bacteria</taxon>
        <taxon>Pseudomonadati</taxon>
        <taxon>Pseudomonadota</taxon>
        <taxon>Alphaproteobacteria</taxon>
        <taxon>Hyphomicrobiales</taxon>
        <taxon>Methylobacteriaceae</taxon>
        <taxon>Methylobacterium</taxon>
    </lineage>
</organism>
<evidence type="ECO:0000313" key="12">
    <source>
        <dbReference type="Proteomes" id="UP000297535"/>
    </source>
</evidence>
<dbReference type="PROSITE" id="PS50850">
    <property type="entry name" value="MFS"/>
    <property type="match status" value="1"/>
</dbReference>
<evidence type="ECO:0000256" key="7">
    <source>
        <dbReference type="ARBA" id="ARBA00058119"/>
    </source>
</evidence>
<dbReference type="FunFam" id="1.20.1250.20:FF:000126">
    <property type="entry name" value="MFS transporter permease"/>
    <property type="match status" value="1"/>
</dbReference>
<feature type="domain" description="Major facilitator superfamily (MFS) profile" evidence="10">
    <location>
        <begin position="17"/>
        <end position="422"/>
    </location>
</feature>
<feature type="transmembrane region" description="Helical" evidence="9">
    <location>
        <begin position="352"/>
        <end position="375"/>
    </location>
</feature>
<dbReference type="RefSeq" id="WP_135417895.1">
    <property type="nucleotide sequence ID" value="NZ_SRLB01000021.1"/>
</dbReference>
<feature type="transmembrane region" description="Helical" evidence="9">
    <location>
        <begin position="13"/>
        <end position="34"/>
    </location>
</feature>
<evidence type="ECO:0000313" key="11">
    <source>
        <dbReference type="EMBL" id="TGD96182.1"/>
    </source>
</evidence>
<feature type="transmembrane region" description="Helical" evidence="9">
    <location>
        <begin position="243"/>
        <end position="264"/>
    </location>
</feature>
<evidence type="ECO:0000256" key="4">
    <source>
        <dbReference type="ARBA" id="ARBA00022989"/>
    </source>
</evidence>
<comment type="function">
    <text evidence="7">Component of the tartrate utilization system and may allow entry of tartrate and tartrate dehydrogenase.</text>
</comment>
<gene>
    <name evidence="11" type="ORF">EU555_24805</name>
</gene>
<dbReference type="PANTHER" id="PTHR43791:SF36">
    <property type="entry name" value="TRANSPORTER, PUTATIVE (AFU_ORTHOLOGUE AFUA_6G08340)-RELATED"/>
    <property type="match status" value="1"/>
</dbReference>
<dbReference type="SUPFAM" id="SSF103473">
    <property type="entry name" value="MFS general substrate transporter"/>
    <property type="match status" value="1"/>
</dbReference>
<dbReference type="CDD" id="cd17319">
    <property type="entry name" value="MFS_ExuT_GudP_like"/>
    <property type="match status" value="1"/>
</dbReference>
<protein>
    <recommendedName>
        <fullName evidence="8">Putative tartrate transporter</fullName>
    </recommendedName>
</protein>
<dbReference type="InterPro" id="IPR036259">
    <property type="entry name" value="MFS_trans_sf"/>
</dbReference>
<dbReference type="AlphaFoldDB" id="A0A4Z0NJ69"/>
<dbReference type="GO" id="GO:0016020">
    <property type="term" value="C:membrane"/>
    <property type="evidence" value="ECO:0007669"/>
    <property type="project" value="UniProtKB-SubCell"/>
</dbReference>
<keyword evidence="2" id="KW-0813">Transport</keyword>
<dbReference type="PANTHER" id="PTHR43791">
    <property type="entry name" value="PERMEASE-RELATED"/>
    <property type="match status" value="1"/>
</dbReference>
<evidence type="ECO:0000256" key="2">
    <source>
        <dbReference type="ARBA" id="ARBA00022448"/>
    </source>
</evidence>
<feature type="transmembrane region" description="Helical" evidence="9">
    <location>
        <begin position="395"/>
        <end position="418"/>
    </location>
</feature>
<feature type="transmembrane region" description="Helical" evidence="9">
    <location>
        <begin position="82"/>
        <end position="101"/>
    </location>
</feature>
<evidence type="ECO:0000256" key="9">
    <source>
        <dbReference type="SAM" id="Phobius"/>
    </source>
</evidence>
<feature type="transmembrane region" description="Helical" evidence="9">
    <location>
        <begin position="308"/>
        <end position="340"/>
    </location>
</feature>
<dbReference type="OrthoDB" id="9773957at2"/>
<name>A0A4Z0NJ69_9HYPH</name>
<evidence type="ECO:0000256" key="8">
    <source>
        <dbReference type="ARBA" id="ARBA00074139"/>
    </source>
</evidence>
<keyword evidence="3 9" id="KW-0812">Transmembrane</keyword>
<evidence type="ECO:0000256" key="3">
    <source>
        <dbReference type="ARBA" id="ARBA00022692"/>
    </source>
</evidence>
<feature type="transmembrane region" description="Helical" evidence="9">
    <location>
        <begin position="177"/>
        <end position="197"/>
    </location>
</feature>
<feature type="transmembrane region" description="Helical" evidence="9">
    <location>
        <begin position="46"/>
        <end position="67"/>
    </location>
</feature>
<evidence type="ECO:0000256" key="5">
    <source>
        <dbReference type="ARBA" id="ARBA00023136"/>
    </source>
</evidence>
<comment type="similarity">
    <text evidence="6">Belongs to the major facilitator superfamily. Phthalate permease family.</text>
</comment>
<feature type="transmembrane region" description="Helical" evidence="9">
    <location>
        <begin position="276"/>
        <end position="296"/>
    </location>
</feature>
<evidence type="ECO:0000259" key="10">
    <source>
        <dbReference type="PROSITE" id="PS50850"/>
    </source>
</evidence>
<reference evidence="11 12" key="1">
    <citation type="submission" date="2019-04" db="EMBL/GenBank/DDBJ databases">
        <authorList>
            <person name="Feng G."/>
            <person name="Zhu H."/>
        </authorList>
    </citation>
    <scope>NUCLEOTIDE SEQUENCE [LARGE SCALE GENOMIC DNA]</scope>
    <source>
        <strain evidence="11 12">6HR-1</strain>
    </source>
</reference>
<evidence type="ECO:0000256" key="1">
    <source>
        <dbReference type="ARBA" id="ARBA00004141"/>
    </source>
</evidence>
<dbReference type="FunFam" id="1.20.1250.20:FF:000018">
    <property type="entry name" value="MFS transporter permease"/>
    <property type="match status" value="1"/>
</dbReference>
<dbReference type="Gene3D" id="1.20.1250.20">
    <property type="entry name" value="MFS general substrate transporter like domains"/>
    <property type="match status" value="2"/>
</dbReference>
<dbReference type="InterPro" id="IPR020846">
    <property type="entry name" value="MFS_dom"/>
</dbReference>
<dbReference type="EMBL" id="SRLB01000021">
    <property type="protein sequence ID" value="TGD96182.1"/>
    <property type="molecule type" value="Genomic_DNA"/>
</dbReference>
<feature type="transmembrane region" description="Helical" evidence="9">
    <location>
        <begin position="139"/>
        <end position="165"/>
    </location>
</feature>
<proteinExistence type="inferred from homology"/>
<dbReference type="InterPro" id="IPR011701">
    <property type="entry name" value="MFS"/>
</dbReference>
<sequence>MDRSLEQATMRRVAWRLVPFICLLYFIAFIDRVNIGFAALTMNKDLGFSSAVFGFGAGIFFFGYFLFEVPSNIILDKVGARLWIARVMITWGIISGAFAFVKGEYSFYALRFLLGAAEAGFFPGIILYLGYWFPARYRAGVVSLFMAAAPISVVLGSPISSALLGMDGILGLHGWQWMFLIEAAPAVVLGLVVLVYMTDRPEMAQWLADDQRAWLVAEMTRERAGRTATARHGIVAGLSDLRVLALALVYFGTSAGLYTLGIWAPQIIKGFGLSTMAVGFLNGVPPTLAVVAMILWARHSDGTGERTWHVAIACLVASLGLLLAGGAASTVAVVAALSLVNIGISAAKPPLWAMPTMFLSGSAAAVGIATINAIGNLGGFVGPWAIGWIKDRTGSFTGGLVFVAGLLLLSAVVTLIVARAGRRTGTAGVAAH</sequence>
<keyword evidence="12" id="KW-1185">Reference proteome</keyword>
<dbReference type="Pfam" id="PF07690">
    <property type="entry name" value="MFS_1"/>
    <property type="match status" value="1"/>
</dbReference>
<dbReference type="GO" id="GO:0022857">
    <property type="term" value="F:transmembrane transporter activity"/>
    <property type="evidence" value="ECO:0007669"/>
    <property type="project" value="InterPro"/>
</dbReference>
<comment type="caution">
    <text evidence="11">The sequence shown here is derived from an EMBL/GenBank/DDBJ whole genome shotgun (WGS) entry which is preliminary data.</text>
</comment>
<evidence type="ECO:0000256" key="6">
    <source>
        <dbReference type="ARBA" id="ARBA00038514"/>
    </source>
</evidence>
<dbReference type="Proteomes" id="UP000297535">
    <property type="component" value="Unassembled WGS sequence"/>
</dbReference>
<keyword evidence="5 9" id="KW-0472">Membrane</keyword>
<accession>A0A4Z0NJ69</accession>